<dbReference type="RefSeq" id="WP_177189773.1">
    <property type="nucleotide sequence ID" value="NZ_FOHS01000002.1"/>
</dbReference>
<dbReference type="AlphaFoldDB" id="A0A1I0EZ81"/>
<name>A0A1I0EZ81_9BACT</name>
<evidence type="ECO:0008006" key="3">
    <source>
        <dbReference type="Google" id="ProtNLM"/>
    </source>
</evidence>
<protein>
    <recommendedName>
        <fullName evidence="3">Uracil DNA glycosylase superfamily protein</fullName>
    </recommendedName>
</protein>
<dbReference type="Proteomes" id="UP000198697">
    <property type="component" value="Unassembled WGS sequence"/>
</dbReference>
<evidence type="ECO:0000313" key="1">
    <source>
        <dbReference type="EMBL" id="SET50261.1"/>
    </source>
</evidence>
<organism evidence="1 2">
    <name type="scientific">Hymenobacter actinosclerus</name>
    <dbReference type="NCBI Taxonomy" id="82805"/>
    <lineage>
        <taxon>Bacteria</taxon>
        <taxon>Pseudomonadati</taxon>
        <taxon>Bacteroidota</taxon>
        <taxon>Cytophagia</taxon>
        <taxon>Cytophagales</taxon>
        <taxon>Hymenobacteraceae</taxon>
        <taxon>Hymenobacter</taxon>
    </lineage>
</organism>
<evidence type="ECO:0000313" key="2">
    <source>
        <dbReference type="Proteomes" id="UP000198697"/>
    </source>
</evidence>
<sequence length="240" mass="28070">MESFNKYLESLYASKWQDLFDSIYPLLTDDNVEDTPACPLLLKVEDEEFYSNADIRIMIFGQETNSWYEPFHKDMNSIIGYYDKFFNSGECWHYSGQFWNGVSRFVKLIKERHPDKSIALLWNNITKIGRHEGIGFPSAPIHQVEREHFSIIPQEIEILKPNIILFLTGPNYDSVISEVFGDLNMNAVSDDFTTRQLARLELPNVGFAVRTYHPGYLWRNDIDKYFDVILNEFDRSIGVN</sequence>
<gene>
    <name evidence="1" type="ORF">SAMN04487998_2038</name>
</gene>
<accession>A0A1I0EZ81</accession>
<dbReference type="STRING" id="82805.SAMN04487998_2038"/>
<reference evidence="2" key="1">
    <citation type="submission" date="2016-10" db="EMBL/GenBank/DDBJ databases">
        <authorList>
            <person name="Varghese N."/>
            <person name="Submissions S."/>
        </authorList>
    </citation>
    <scope>NUCLEOTIDE SEQUENCE [LARGE SCALE GENOMIC DNA]</scope>
    <source>
        <strain evidence="2">DSM 15310</strain>
    </source>
</reference>
<keyword evidence="2" id="KW-1185">Reference proteome</keyword>
<dbReference type="EMBL" id="FOHS01000002">
    <property type="protein sequence ID" value="SET50261.1"/>
    <property type="molecule type" value="Genomic_DNA"/>
</dbReference>
<proteinExistence type="predicted"/>